<dbReference type="EMBL" id="QSHM01000002">
    <property type="protein sequence ID" value="RHC14756.1"/>
    <property type="molecule type" value="Genomic_DNA"/>
</dbReference>
<dbReference type="AlphaFoldDB" id="A0A413Z0B1"/>
<evidence type="ECO:0000313" key="2">
    <source>
        <dbReference type="Proteomes" id="UP000285844"/>
    </source>
</evidence>
<proteinExistence type="predicted"/>
<accession>A0A413Z0B1</accession>
<gene>
    <name evidence="1" type="ORF">DW858_02745</name>
</gene>
<organism evidence="1 2">
    <name type="scientific">Lachnospira eligens</name>
    <dbReference type="NCBI Taxonomy" id="39485"/>
    <lineage>
        <taxon>Bacteria</taxon>
        <taxon>Bacillati</taxon>
        <taxon>Bacillota</taxon>
        <taxon>Clostridia</taxon>
        <taxon>Lachnospirales</taxon>
        <taxon>Lachnospiraceae</taxon>
        <taxon>Lachnospira</taxon>
    </lineage>
</organism>
<dbReference type="Proteomes" id="UP000285844">
    <property type="component" value="Unassembled WGS sequence"/>
</dbReference>
<protein>
    <submittedName>
        <fullName evidence="1">Uncharacterized protein</fullName>
    </submittedName>
</protein>
<sequence>MNKNMVETMQNDMHLFPYRDESISNYLGRLVYSALSYWIRTCIMDRTSESNDTKSKAYILGRGKEVLWGFVECIPECKQWISSTDKEIEDRIAEMVIDIRNKMIFGGELIELNSKMNVILPEGKVQPCASGIVRIFGATNYGKKCQAVGITRIIEDVHAESMDIDFCSIIGIDEYILSLYKKAKWSKVDDISNYEIFNSTAKRAPYQSWEDNLNKSRMFHLIRMSLYNDLHEYYLLKFENGEIFICKLEELLAEGKEERRVILGLRKMYQNQMNALYEHKGSVILLNLFCRLPLREERILETYCWPERSFDDKLNYLVPIKVWNEIKGLFENGLGIRLKEKE</sequence>
<dbReference type="RefSeq" id="WP_118362416.1">
    <property type="nucleotide sequence ID" value="NZ_QSHM01000002.1"/>
</dbReference>
<comment type="caution">
    <text evidence="1">The sequence shown here is derived from an EMBL/GenBank/DDBJ whole genome shotgun (WGS) entry which is preliminary data.</text>
</comment>
<evidence type="ECO:0000313" key="1">
    <source>
        <dbReference type="EMBL" id="RHC14756.1"/>
    </source>
</evidence>
<name>A0A413Z0B1_9FIRM</name>
<reference evidence="1 2" key="1">
    <citation type="submission" date="2018-08" db="EMBL/GenBank/DDBJ databases">
        <title>A genome reference for cultivated species of the human gut microbiota.</title>
        <authorList>
            <person name="Zou Y."/>
            <person name="Xue W."/>
            <person name="Luo G."/>
        </authorList>
    </citation>
    <scope>NUCLEOTIDE SEQUENCE [LARGE SCALE GENOMIC DNA]</scope>
    <source>
        <strain evidence="1 2">AM37-3BH</strain>
    </source>
</reference>